<sequence length="220" mass="25608">MNPSKLREKLNFLTKNGIIKEHDDPKGDLTGTPNSKYYEVISDLEIKPIALIRTYQRIFDDIIKEMYDLAKQLEKKENRINSSVKISKIKTPYLIADKNLGTKKEKTGYQIGTMISNKPNKKGMAIFEKLCNTINRAFTKSQGLTYAQVLDIIPKKHQDKLNEIQKNLIIQIRKIIKQVIKSQKNKAHMTSTESQFRFKVFGYMEMMNVSMYLKTPNVKW</sequence>
<evidence type="ECO:0000313" key="1">
    <source>
        <dbReference type="EMBL" id="AIF20525.1"/>
    </source>
</evidence>
<dbReference type="EMBL" id="KF901167">
    <property type="protein sequence ID" value="AIF20525.1"/>
    <property type="molecule type" value="Genomic_DNA"/>
</dbReference>
<organism evidence="1">
    <name type="scientific">uncultured marine thaumarchaeote KM3_90_E04</name>
    <dbReference type="NCBI Taxonomy" id="1456343"/>
    <lineage>
        <taxon>Archaea</taxon>
        <taxon>Nitrososphaerota</taxon>
        <taxon>environmental samples</taxon>
    </lineage>
</organism>
<protein>
    <submittedName>
        <fullName evidence="1">Uncharacterized protein</fullName>
    </submittedName>
</protein>
<proteinExistence type="predicted"/>
<reference evidence="1" key="1">
    <citation type="journal article" date="2014" name="Genome Biol. Evol.">
        <title>Pangenome evidence for extensive interdomain horizontal transfer affecting lineage core and shell genes in uncultured planktonic thaumarchaeota and euryarchaeota.</title>
        <authorList>
            <person name="Deschamps P."/>
            <person name="Zivanovic Y."/>
            <person name="Moreira D."/>
            <person name="Rodriguez-Valera F."/>
            <person name="Lopez-Garcia P."/>
        </authorList>
    </citation>
    <scope>NUCLEOTIDE SEQUENCE</scope>
</reference>
<accession>A0A075HYC7</accession>
<dbReference type="AlphaFoldDB" id="A0A075HYC7"/>
<name>A0A075HYC7_9ARCH</name>